<dbReference type="InterPro" id="IPR006860">
    <property type="entry name" value="FecR"/>
</dbReference>
<dbReference type="Gene3D" id="2.60.120.1440">
    <property type="match status" value="1"/>
</dbReference>
<dbReference type="AlphaFoldDB" id="A0A918INC3"/>
<organism evidence="3 4">
    <name type="scientific">Arenibacter certesii</name>
    <dbReference type="NCBI Taxonomy" id="228955"/>
    <lineage>
        <taxon>Bacteria</taxon>
        <taxon>Pseudomonadati</taxon>
        <taxon>Bacteroidota</taxon>
        <taxon>Flavobacteriia</taxon>
        <taxon>Flavobacteriales</taxon>
        <taxon>Flavobacteriaceae</taxon>
        <taxon>Arenibacter</taxon>
    </lineage>
</organism>
<dbReference type="GO" id="GO:0016989">
    <property type="term" value="F:sigma factor antagonist activity"/>
    <property type="evidence" value="ECO:0007669"/>
    <property type="project" value="TreeGrafter"/>
</dbReference>
<accession>A0A918INC3</accession>
<reference evidence="3" key="2">
    <citation type="submission" date="2020-09" db="EMBL/GenBank/DDBJ databases">
        <authorList>
            <person name="Sun Q."/>
            <person name="Kim S."/>
        </authorList>
    </citation>
    <scope>NUCLEOTIDE SEQUENCE</scope>
    <source>
        <strain evidence="3">KCTC 12113</strain>
    </source>
</reference>
<dbReference type="Gene3D" id="3.55.50.30">
    <property type="match status" value="1"/>
</dbReference>
<dbReference type="InterPro" id="IPR012373">
    <property type="entry name" value="Ferrdict_sens_TM"/>
</dbReference>
<dbReference type="PANTHER" id="PTHR30273">
    <property type="entry name" value="PERIPLASMIC SIGNAL SENSOR AND SIGMA FACTOR ACTIVATOR FECR-RELATED"/>
    <property type="match status" value="1"/>
</dbReference>
<comment type="caution">
    <text evidence="3">The sequence shown here is derived from an EMBL/GenBank/DDBJ whole genome shotgun (WGS) entry which is preliminary data.</text>
</comment>
<dbReference type="PANTHER" id="PTHR30273:SF2">
    <property type="entry name" value="PROTEIN FECR"/>
    <property type="match status" value="1"/>
</dbReference>
<reference evidence="3" key="1">
    <citation type="journal article" date="2014" name="Int. J. Syst. Evol. Microbiol.">
        <title>Complete genome sequence of Corynebacterium casei LMG S-19264T (=DSM 44701T), isolated from a smear-ripened cheese.</title>
        <authorList>
            <consortium name="US DOE Joint Genome Institute (JGI-PGF)"/>
            <person name="Walter F."/>
            <person name="Albersmeier A."/>
            <person name="Kalinowski J."/>
            <person name="Ruckert C."/>
        </authorList>
    </citation>
    <scope>NUCLEOTIDE SEQUENCE</scope>
    <source>
        <strain evidence="3">KCTC 12113</strain>
    </source>
</reference>
<dbReference type="EMBL" id="BMWP01000002">
    <property type="protein sequence ID" value="GGW23631.1"/>
    <property type="molecule type" value="Genomic_DNA"/>
</dbReference>
<evidence type="ECO:0000259" key="2">
    <source>
        <dbReference type="Pfam" id="PF16344"/>
    </source>
</evidence>
<evidence type="ECO:0000313" key="3">
    <source>
        <dbReference type="EMBL" id="GGW23631.1"/>
    </source>
</evidence>
<dbReference type="Pfam" id="PF16344">
    <property type="entry name" value="FecR_C"/>
    <property type="match status" value="1"/>
</dbReference>
<proteinExistence type="predicted"/>
<feature type="domain" description="FecR protein" evidence="1">
    <location>
        <begin position="104"/>
        <end position="193"/>
    </location>
</feature>
<feature type="domain" description="Protein FecR C-terminal" evidence="2">
    <location>
        <begin position="236"/>
        <end position="300"/>
    </location>
</feature>
<sequence length="306" mass="34804">MLNNMEENYLAKWLNNELSEEEVAKFKATKEYTSYKKIVDATNSMEAPTFDMAKAKRDLYKRKEANETKVLTLNPYKKYLRIAAVIAVIVGISYFYNAPTNEIVNTQYAERAAVILPDDSEVQLNADSQISYQKKNWKENRNIDLKGEAFFKVAKGERFTVSTDMGMVTVLGTQFNVENREGIFEVSCYEGLVSVLYNQKETKLSAGQSLVVINGQLKTSELANGHQPSWLQDESTFKSIPLKFVLDEFQRQFNMEVETKDLDLEQLFSGSFSNTDKNLALQSISAPSGLKYKIEGEKVLFYAETP</sequence>
<evidence type="ECO:0000313" key="4">
    <source>
        <dbReference type="Proteomes" id="UP000634668"/>
    </source>
</evidence>
<dbReference type="Pfam" id="PF04773">
    <property type="entry name" value="FecR"/>
    <property type="match status" value="1"/>
</dbReference>
<protein>
    <submittedName>
        <fullName evidence="3">Iron dicitrate transporter FecR</fullName>
    </submittedName>
</protein>
<gene>
    <name evidence="3" type="ORF">GCM10007383_04930</name>
</gene>
<dbReference type="InterPro" id="IPR032508">
    <property type="entry name" value="FecR_C"/>
</dbReference>
<dbReference type="Proteomes" id="UP000634668">
    <property type="component" value="Unassembled WGS sequence"/>
</dbReference>
<name>A0A918INC3_9FLAO</name>
<dbReference type="PIRSF" id="PIRSF018266">
    <property type="entry name" value="FecR"/>
    <property type="match status" value="1"/>
</dbReference>
<keyword evidence="4" id="KW-1185">Reference proteome</keyword>
<evidence type="ECO:0000259" key="1">
    <source>
        <dbReference type="Pfam" id="PF04773"/>
    </source>
</evidence>